<feature type="transmembrane region" description="Helical" evidence="1">
    <location>
        <begin position="215"/>
        <end position="233"/>
    </location>
</feature>
<sequence length="244" mass="25095">MRPDIDLRAFLDTRGAKILLTLSLLAVAGFAALGGLIQPALVPDRTADLEMTFFVISLPLTLIIPALTVWITAGEWSDGSIQITLLQRPGRLAVLTSKAIAALVVFVALAAVSIGLAAASTWIGGELIGEGAVLSSIEGVLTTQLANLGATFLFSLAMGMLLQSTVLGLVAAIGIPFVIGTASNLAMAFGSQTLADVIAAVDLTGASLALANGEAGAFELLPMVLLVLLPAALGTQRWRHREIG</sequence>
<dbReference type="Proteomes" id="UP000274327">
    <property type="component" value="Unassembled WGS sequence"/>
</dbReference>
<feature type="transmembrane region" description="Helical" evidence="1">
    <location>
        <begin position="145"/>
        <end position="162"/>
    </location>
</feature>
<dbReference type="GeneID" id="78121579"/>
<keyword evidence="1" id="KW-1133">Transmembrane helix</keyword>
<evidence type="ECO:0000313" key="3">
    <source>
        <dbReference type="Proteomes" id="UP000274327"/>
    </source>
</evidence>
<comment type="caution">
    <text evidence="2">The sequence shown here is derived from an EMBL/GenBank/DDBJ whole genome shotgun (WGS) entry which is preliminary data.</text>
</comment>
<evidence type="ECO:0000313" key="2">
    <source>
        <dbReference type="EMBL" id="RRR18294.1"/>
    </source>
</evidence>
<dbReference type="AlphaFoldDB" id="A0A426SJD1"/>
<evidence type="ECO:0000256" key="1">
    <source>
        <dbReference type="SAM" id="Phobius"/>
    </source>
</evidence>
<proteinExistence type="predicted"/>
<keyword evidence="3" id="KW-1185">Reference proteome</keyword>
<organism evidence="2 3">
    <name type="scientific">Brachybacterium paraconglomeratum</name>
    <dbReference type="NCBI Taxonomy" id="173362"/>
    <lineage>
        <taxon>Bacteria</taxon>
        <taxon>Bacillati</taxon>
        <taxon>Actinomycetota</taxon>
        <taxon>Actinomycetes</taxon>
        <taxon>Micrococcales</taxon>
        <taxon>Dermabacteraceae</taxon>
        <taxon>Brachybacterium</taxon>
    </lineage>
</organism>
<keyword evidence="1" id="KW-0812">Transmembrane</keyword>
<reference evidence="2 3" key="1">
    <citation type="submission" date="2018-07" db="EMBL/GenBank/DDBJ databases">
        <title>Brachybacteriurn paraconglorneratum KCTC 9916.</title>
        <authorList>
            <person name="Li Y."/>
        </authorList>
    </citation>
    <scope>NUCLEOTIDE SEQUENCE [LARGE SCALE GENOMIC DNA]</scope>
    <source>
        <strain evidence="2 3">KCTC 9916</strain>
    </source>
</reference>
<gene>
    <name evidence="2" type="ORF">DS079_11155</name>
</gene>
<feature type="transmembrane region" description="Helical" evidence="1">
    <location>
        <begin position="169"/>
        <end position="195"/>
    </location>
</feature>
<feature type="transmembrane region" description="Helical" evidence="1">
    <location>
        <begin position="53"/>
        <end position="71"/>
    </location>
</feature>
<dbReference type="RefSeq" id="WP_126987676.1">
    <property type="nucleotide sequence ID" value="NZ_ML133856.1"/>
</dbReference>
<accession>A0A426SJD1</accession>
<keyword evidence="1" id="KW-0472">Membrane</keyword>
<feature type="transmembrane region" description="Helical" evidence="1">
    <location>
        <begin position="92"/>
        <end position="125"/>
    </location>
</feature>
<dbReference type="EMBL" id="QOCI01000008">
    <property type="protein sequence ID" value="RRR18294.1"/>
    <property type="molecule type" value="Genomic_DNA"/>
</dbReference>
<name>A0A426SJD1_9MICO</name>
<protein>
    <submittedName>
        <fullName evidence="2">ABC transporter permease</fullName>
    </submittedName>
</protein>
<feature type="transmembrane region" description="Helical" evidence="1">
    <location>
        <begin position="18"/>
        <end position="41"/>
    </location>
</feature>